<protein>
    <recommendedName>
        <fullName evidence="7">Large ribosomal subunit protein bL32m</fullName>
    </recommendedName>
</protein>
<keyword evidence="5" id="KW-0496">Mitochondrion</keyword>
<sequence length="165" mass="19111">MKYHLYLPEHTDTYRYSVMSLALRSIATELINVFPSLAELNIGMLLAAPKKKTSHQKKRQRLLADNANRNNVKFMNNLNKCPSCGHYKRMNTLCPFCVGQIRHIWKAHLAGKAESQADMLESTMSEVDKRVLYPGKVDTPYNRKLKDKDSYLKKRTKTLPVEREL</sequence>
<keyword evidence="9" id="KW-1185">Reference proteome</keyword>
<evidence type="ECO:0000256" key="7">
    <source>
        <dbReference type="ARBA" id="ARBA00039935"/>
    </source>
</evidence>
<comment type="subcellular location">
    <subcellularLocation>
        <location evidence="1">Mitochondrion</location>
    </subcellularLocation>
</comment>
<dbReference type="GO" id="GO:0003735">
    <property type="term" value="F:structural constituent of ribosome"/>
    <property type="evidence" value="ECO:0007669"/>
    <property type="project" value="InterPro"/>
</dbReference>
<dbReference type="AlphaFoldDB" id="A0AAV5S5H1"/>
<evidence type="ECO:0000256" key="1">
    <source>
        <dbReference type="ARBA" id="ARBA00004173"/>
    </source>
</evidence>
<dbReference type="GO" id="GO:0006412">
    <property type="term" value="P:translation"/>
    <property type="evidence" value="ECO:0007669"/>
    <property type="project" value="InterPro"/>
</dbReference>
<dbReference type="PANTHER" id="PTHR21026">
    <property type="entry name" value="39S RIBOSOMAL PROTEIN L32, MITOCHONDRIAL"/>
    <property type="match status" value="1"/>
</dbReference>
<comment type="caution">
    <text evidence="8">The sequence shown here is derived from an EMBL/GenBank/DDBJ whole genome shotgun (WGS) entry which is preliminary data.</text>
</comment>
<name>A0AAV5S5H1_MAUHU</name>
<keyword evidence="4 8" id="KW-0689">Ribosomal protein</keyword>
<accession>A0AAV5S5H1</accession>
<proteinExistence type="inferred from homology"/>
<dbReference type="SUPFAM" id="SSF57829">
    <property type="entry name" value="Zn-binding ribosomal proteins"/>
    <property type="match status" value="1"/>
</dbReference>
<dbReference type="Proteomes" id="UP001377567">
    <property type="component" value="Unassembled WGS sequence"/>
</dbReference>
<evidence type="ECO:0000313" key="8">
    <source>
        <dbReference type="EMBL" id="GMM58482.1"/>
    </source>
</evidence>
<keyword evidence="3" id="KW-0809">Transit peptide</keyword>
<evidence type="ECO:0000313" key="9">
    <source>
        <dbReference type="Proteomes" id="UP001377567"/>
    </source>
</evidence>
<comment type="similarity">
    <text evidence="2">Belongs to the bacterial ribosomal protein bL32 family.</text>
</comment>
<dbReference type="InterPro" id="IPR051991">
    <property type="entry name" value="Mitoribosomal_protein_bL32"/>
</dbReference>
<organism evidence="8 9">
    <name type="scientific">Maudiozyma humilis</name>
    <name type="common">Sour dough yeast</name>
    <name type="synonym">Kazachstania humilis</name>
    <dbReference type="NCBI Taxonomy" id="51915"/>
    <lineage>
        <taxon>Eukaryota</taxon>
        <taxon>Fungi</taxon>
        <taxon>Dikarya</taxon>
        <taxon>Ascomycota</taxon>
        <taxon>Saccharomycotina</taxon>
        <taxon>Saccharomycetes</taxon>
        <taxon>Saccharomycetales</taxon>
        <taxon>Saccharomycetaceae</taxon>
        <taxon>Maudiozyma</taxon>
    </lineage>
</organism>
<dbReference type="InterPro" id="IPR011332">
    <property type="entry name" value="Ribosomal_zn-bd"/>
</dbReference>
<reference evidence="8 9" key="1">
    <citation type="journal article" date="2023" name="Elife">
        <title>Identification of key yeast species and microbe-microbe interactions impacting larval growth of Drosophila in the wild.</title>
        <authorList>
            <person name="Mure A."/>
            <person name="Sugiura Y."/>
            <person name="Maeda R."/>
            <person name="Honda K."/>
            <person name="Sakurai N."/>
            <person name="Takahashi Y."/>
            <person name="Watada M."/>
            <person name="Katoh T."/>
            <person name="Gotoh A."/>
            <person name="Gotoh Y."/>
            <person name="Taniguchi I."/>
            <person name="Nakamura K."/>
            <person name="Hayashi T."/>
            <person name="Katayama T."/>
            <person name="Uemura T."/>
            <person name="Hattori Y."/>
        </authorList>
    </citation>
    <scope>NUCLEOTIDE SEQUENCE [LARGE SCALE GENOMIC DNA]</scope>
    <source>
        <strain evidence="8 9">KH-74</strain>
    </source>
</reference>
<dbReference type="PANTHER" id="PTHR21026:SF2">
    <property type="entry name" value="LARGE RIBOSOMAL SUBUNIT PROTEIN BL32M"/>
    <property type="match status" value="1"/>
</dbReference>
<evidence type="ECO:0000256" key="2">
    <source>
        <dbReference type="ARBA" id="ARBA00008560"/>
    </source>
</evidence>
<dbReference type="Pfam" id="PF01783">
    <property type="entry name" value="Ribosomal_L32p"/>
    <property type="match status" value="1"/>
</dbReference>
<keyword evidence="6" id="KW-0687">Ribonucleoprotein</keyword>
<evidence type="ECO:0000256" key="3">
    <source>
        <dbReference type="ARBA" id="ARBA00022946"/>
    </source>
</evidence>
<dbReference type="InterPro" id="IPR002677">
    <property type="entry name" value="Ribosomal_bL32"/>
</dbReference>
<dbReference type="GO" id="GO:0005762">
    <property type="term" value="C:mitochondrial large ribosomal subunit"/>
    <property type="evidence" value="ECO:0007669"/>
    <property type="project" value="TreeGrafter"/>
</dbReference>
<dbReference type="EMBL" id="BTGD01000025">
    <property type="protein sequence ID" value="GMM58482.1"/>
    <property type="molecule type" value="Genomic_DNA"/>
</dbReference>
<evidence type="ECO:0000256" key="4">
    <source>
        <dbReference type="ARBA" id="ARBA00022980"/>
    </source>
</evidence>
<evidence type="ECO:0000256" key="6">
    <source>
        <dbReference type="ARBA" id="ARBA00023274"/>
    </source>
</evidence>
<gene>
    <name evidence="8" type="ORF">DAKH74_050990</name>
</gene>
<evidence type="ECO:0000256" key="5">
    <source>
        <dbReference type="ARBA" id="ARBA00023128"/>
    </source>
</evidence>